<organism evidence="1 2">
    <name type="scientific">Striga hermonthica</name>
    <name type="common">Purple witchweed</name>
    <name type="synonym">Buchnera hermonthica</name>
    <dbReference type="NCBI Taxonomy" id="68872"/>
    <lineage>
        <taxon>Eukaryota</taxon>
        <taxon>Viridiplantae</taxon>
        <taxon>Streptophyta</taxon>
        <taxon>Embryophyta</taxon>
        <taxon>Tracheophyta</taxon>
        <taxon>Spermatophyta</taxon>
        <taxon>Magnoliopsida</taxon>
        <taxon>eudicotyledons</taxon>
        <taxon>Gunneridae</taxon>
        <taxon>Pentapetalae</taxon>
        <taxon>asterids</taxon>
        <taxon>lamiids</taxon>
        <taxon>Lamiales</taxon>
        <taxon>Orobanchaceae</taxon>
        <taxon>Buchnereae</taxon>
        <taxon>Striga</taxon>
    </lineage>
</organism>
<name>A0A9N7MRL4_STRHE</name>
<evidence type="ECO:0000313" key="1">
    <source>
        <dbReference type="EMBL" id="CAA0812430.1"/>
    </source>
</evidence>
<comment type="caution">
    <text evidence="1">The sequence shown here is derived from an EMBL/GenBank/DDBJ whole genome shotgun (WGS) entry which is preliminary data.</text>
</comment>
<keyword evidence="2" id="KW-1185">Reference proteome</keyword>
<dbReference type="PANTHER" id="PTHR31860:SF3">
    <property type="entry name" value="PROTEIN, PUTATIVE (DUF639)-RELATED"/>
    <property type="match status" value="1"/>
</dbReference>
<evidence type="ECO:0000313" key="2">
    <source>
        <dbReference type="Proteomes" id="UP001153555"/>
    </source>
</evidence>
<protein>
    <submittedName>
        <fullName evidence="1">Uncharacterized protein</fullName>
    </submittedName>
</protein>
<dbReference type="Proteomes" id="UP001153555">
    <property type="component" value="Unassembled WGS sequence"/>
</dbReference>
<proteinExistence type="predicted"/>
<reference evidence="1" key="1">
    <citation type="submission" date="2019-12" db="EMBL/GenBank/DDBJ databases">
        <authorList>
            <person name="Scholes J."/>
        </authorList>
    </citation>
    <scope>NUCLEOTIDE SEQUENCE</scope>
</reference>
<sequence>MVFKLTAKTPLVWPSPKLSAIPHRKRKCVFKILCCEKNVSSSDSTNENKFGFKLVSQALGDKNWKFNDIDAPVEFLAIGLILMVVMNGLTGQKMQKIFKALVPESVYNDPRNLVEYCCFRFLSRNSTDVHPSLKEPAFQRLAFITMLAWQNPHRKGKDSRVKSLDKNTFHRKLVGEEAFIRIVPAVAGVADIPTVHNLFKALAGDENGISFSVWSTYINELIKVHEGRSSYQSQEFLSNHSEEKILCLGSSRKQPVIKWEKNMAWPGKLTLTDKALYFEVLW</sequence>
<gene>
    <name evidence="1" type="ORF">SHERM_13106</name>
</gene>
<dbReference type="OrthoDB" id="1738343at2759"/>
<dbReference type="AlphaFoldDB" id="A0A9N7MRL4"/>
<dbReference type="PANTHER" id="PTHR31860">
    <property type="entry name" value="HEAT-INDUCIBLE TRANSCRIPTION REPRESSOR (DUF639)-RELATED"/>
    <property type="match status" value="1"/>
</dbReference>
<dbReference type="EMBL" id="CACSLK010010322">
    <property type="protein sequence ID" value="CAA0812430.1"/>
    <property type="molecule type" value="Genomic_DNA"/>
</dbReference>
<accession>A0A9N7MRL4</accession>